<dbReference type="InterPro" id="IPR011012">
    <property type="entry name" value="Longin-like_dom_sf"/>
</dbReference>
<proteinExistence type="predicted"/>
<dbReference type="EMBL" id="LAZR01015329">
    <property type="protein sequence ID" value="KKM13669.1"/>
    <property type="molecule type" value="Genomic_DNA"/>
</dbReference>
<protein>
    <recommendedName>
        <fullName evidence="2">Roadblock/LAMTOR2 domain-containing protein</fullName>
    </recommendedName>
</protein>
<dbReference type="AlphaFoldDB" id="A0A0F9I1U0"/>
<reference evidence="1" key="1">
    <citation type="journal article" date="2015" name="Nature">
        <title>Complex archaea that bridge the gap between prokaryotes and eukaryotes.</title>
        <authorList>
            <person name="Spang A."/>
            <person name="Saw J.H."/>
            <person name="Jorgensen S.L."/>
            <person name="Zaremba-Niedzwiedzka K."/>
            <person name="Martijn J."/>
            <person name="Lind A.E."/>
            <person name="van Eijk R."/>
            <person name="Schleper C."/>
            <person name="Guy L."/>
            <person name="Ettema T.J."/>
        </authorList>
    </citation>
    <scope>NUCLEOTIDE SEQUENCE</scope>
</reference>
<evidence type="ECO:0008006" key="2">
    <source>
        <dbReference type="Google" id="ProtNLM"/>
    </source>
</evidence>
<dbReference type="SUPFAM" id="SSF64356">
    <property type="entry name" value="SNARE-like"/>
    <property type="match status" value="1"/>
</dbReference>
<accession>A0A0F9I1U0</accession>
<gene>
    <name evidence="1" type="ORF">LCGC14_1713860</name>
</gene>
<name>A0A0F9I1U0_9ZZZZ</name>
<organism evidence="1">
    <name type="scientific">marine sediment metagenome</name>
    <dbReference type="NCBI Taxonomy" id="412755"/>
    <lineage>
        <taxon>unclassified sequences</taxon>
        <taxon>metagenomes</taxon>
        <taxon>ecological metagenomes</taxon>
    </lineage>
</organism>
<evidence type="ECO:0000313" key="1">
    <source>
        <dbReference type="EMBL" id="KKM13669.1"/>
    </source>
</evidence>
<comment type="caution">
    <text evidence="1">The sequence shown here is derived from an EMBL/GenBank/DDBJ whole genome shotgun (WGS) entry which is preliminary data.</text>
</comment>
<sequence>MIENLWILIKEGGVLVFSKNYIKLKIKDDDLIAGFLSAVDSFVKETTNEQIKSIIMRGRKFSYIVGDNLIIVISTNQLDNDVLIQDLLKAIKIKFLEKYKENIRNFSGNTGYFTNFDTELGEILTQSDISIKCMTCKKTILGEFRVRFLDDKKIYLCCPLCEEKFLLAKI</sequence>